<feature type="transmembrane region" description="Helical" evidence="7">
    <location>
        <begin position="160"/>
        <end position="180"/>
    </location>
</feature>
<keyword evidence="5" id="KW-0408">Iron</keyword>
<keyword evidence="7" id="KW-0472">Membrane</keyword>
<keyword evidence="2" id="KW-0004">4Fe-4S</keyword>
<organism evidence="9 10">
    <name type="scientific">Marivirga salinarum</name>
    <dbReference type="NCBI Taxonomy" id="3059078"/>
    <lineage>
        <taxon>Bacteria</taxon>
        <taxon>Pseudomonadati</taxon>
        <taxon>Bacteroidota</taxon>
        <taxon>Cytophagia</taxon>
        <taxon>Cytophagales</taxon>
        <taxon>Marivirgaceae</taxon>
        <taxon>Marivirga</taxon>
    </lineage>
</organism>
<feature type="transmembrane region" description="Helical" evidence="7">
    <location>
        <begin position="86"/>
        <end position="110"/>
    </location>
</feature>
<dbReference type="PROSITE" id="PS00198">
    <property type="entry name" value="4FE4S_FER_1"/>
    <property type="match status" value="1"/>
</dbReference>
<keyword evidence="10" id="KW-1185">Reference proteome</keyword>
<dbReference type="GO" id="GO:0046872">
    <property type="term" value="F:metal ion binding"/>
    <property type="evidence" value="ECO:0007669"/>
    <property type="project" value="UniProtKB-KW"/>
</dbReference>
<dbReference type="Pfam" id="PF11614">
    <property type="entry name" value="FixG_C"/>
    <property type="match status" value="1"/>
</dbReference>
<sequence>MDNLDQEQFRGQLATVGEQGKRNWIYPKKPKGIFHNYRRVLAWLLLILFFAGPFIKIGGHPLLLFNIFDRQFIILGSVFWPQDTHLLIFLLLIFVVFILLFTVVFGRVWCGWACPQTVFMEMVFRKIEYWIEGDANQQRKLAKAPWTWNKIWKKTTKQGVFLLISFWVSHTFMAYLIGIGEMSEVIQAGPQANWSAFTGLLVFTGIFYFVFSYFREQACTVVCPYGRLQGVFLDKKSIVVIYDWLRGEPRGKLKKNEPQADKGDCVDCSLCVQVCPTGIDIRNGTQMECVNCTACIDACDEVMLKVNKPKGLIRFDSEEGVEKKKKKLITPRVMAYSAVLVVLVVAMGFLLVGRAPIEVTLTRTPGSIYQIKNDSIISNMYQMEMINKSFDPMNLTYKVKPTSANLFFPSGPIEVLEGQEKDEVYVFVEMSRNEFARIDEKIQVEIYRDDELIQTIDSRFPGPNTFSKAK</sequence>
<feature type="transmembrane region" description="Helical" evidence="7">
    <location>
        <begin position="37"/>
        <end position="55"/>
    </location>
</feature>
<dbReference type="SUPFAM" id="SSF54862">
    <property type="entry name" value="4Fe-4S ferredoxins"/>
    <property type="match status" value="1"/>
</dbReference>
<proteinExistence type="predicted"/>
<evidence type="ECO:0000313" key="10">
    <source>
        <dbReference type="Proteomes" id="UP001230496"/>
    </source>
</evidence>
<keyword evidence="4" id="KW-0249">Electron transport</keyword>
<evidence type="ECO:0000256" key="6">
    <source>
        <dbReference type="ARBA" id="ARBA00023014"/>
    </source>
</evidence>
<dbReference type="RefSeq" id="WP_308349533.1">
    <property type="nucleotide sequence ID" value="NZ_CP129971.1"/>
</dbReference>
<name>A0AA51NBA5_9BACT</name>
<dbReference type="KEGG" id="msaa:QYS49_10765"/>
<evidence type="ECO:0000256" key="5">
    <source>
        <dbReference type="ARBA" id="ARBA00023004"/>
    </source>
</evidence>
<keyword evidence="3" id="KW-0479">Metal-binding</keyword>
<dbReference type="Pfam" id="PF13746">
    <property type="entry name" value="Fer4_18"/>
    <property type="match status" value="1"/>
</dbReference>
<evidence type="ECO:0000313" key="9">
    <source>
        <dbReference type="EMBL" id="WMN11825.1"/>
    </source>
</evidence>
<protein>
    <submittedName>
        <fullName evidence="9">Cytochrome c oxidase accessory protein CcoG</fullName>
    </submittedName>
</protein>
<dbReference type="AlphaFoldDB" id="A0AA51NBA5"/>
<accession>A0AA51NBA5</accession>
<dbReference type="InterPro" id="IPR014116">
    <property type="entry name" value="Cyt_c_oxidase_cbb3_FixG"/>
</dbReference>
<keyword evidence="7" id="KW-1133">Transmembrane helix</keyword>
<dbReference type="Proteomes" id="UP001230496">
    <property type="component" value="Chromosome"/>
</dbReference>
<evidence type="ECO:0000256" key="2">
    <source>
        <dbReference type="ARBA" id="ARBA00022485"/>
    </source>
</evidence>
<evidence type="ECO:0000259" key="8">
    <source>
        <dbReference type="PROSITE" id="PS51379"/>
    </source>
</evidence>
<dbReference type="NCBIfam" id="TIGR02745">
    <property type="entry name" value="ccoG_rdxA_fixG"/>
    <property type="match status" value="1"/>
</dbReference>
<dbReference type="PANTHER" id="PTHR30176:SF3">
    <property type="entry name" value="FERREDOXIN-TYPE PROTEIN NAPH"/>
    <property type="match status" value="1"/>
</dbReference>
<dbReference type="InterPro" id="IPR013783">
    <property type="entry name" value="Ig-like_fold"/>
</dbReference>
<dbReference type="Gene3D" id="2.60.40.10">
    <property type="entry name" value="Immunoglobulins"/>
    <property type="match status" value="1"/>
</dbReference>
<evidence type="ECO:0000256" key="3">
    <source>
        <dbReference type="ARBA" id="ARBA00022723"/>
    </source>
</evidence>
<dbReference type="InterPro" id="IPR017900">
    <property type="entry name" value="4Fe4S_Fe_S_CS"/>
</dbReference>
<dbReference type="InterPro" id="IPR017896">
    <property type="entry name" value="4Fe4S_Fe-S-bd"/>
</dbReference>
<feature type="transmembrane region" description="Helical" evidence="7">
    <location>
        <begin position="333"/>
        <end position="353"/>
    </location>
</feature>
<gene>
    <name evidence="9" type="primary">ccoG</name>
    <name evidence="9" type="ORF">QYS49_10765</name>
</gene>
<dbReference type="PANTHER" id="PTHR30176">
    <property type="entry name" value="FERREDOXIN-TYPE PROTEIN NAPH"/>
    <property type="match status" value="1"/>
</dbReference>
<evidence type="ECO:0000256" key="7">
    <source>
        <dbReference type="SAM" id="Phobius"/>
    </source>
</evidence>
<keyword evidence="1" id="KW-0813">Transport</keyword>
<keyword evidence="6" id="KW-0411">Iron-sulfur</keyword>
<dbReference type="EMBL" id="CP129971">
    <property type="protein sequence ID" value="WMN11825.1"/>
    <property type="molecule type" value="Genomic_DNA"/>
</dbReference>
<dbReference type="InterPro" id="IPR051684">
    <property type="entry name" value="Electron_Trans/Redox"/>
</dbReference>
<dbReference type="GO" id="GO:0005886">
    <property type="term" value="C:plasma membrane"/>
    <property type="evidence" value="ECO:0007669"/>
    <property type="project" value="TreeGrafter"/>
</dbReference>
<feature type="domain" description="4Fe-4S ferredoxin-type" evidence="8">
    <location>
        <begin position="256"/>
        <end position="284"/>
    </location>
</feature>
<reference evidence="9 10" key="1">
    <citation type="submission" date="2023-08" db="EMBL/GenBank/DDBJ databases">
        <title>Comparative genomics and taxonomic characterization of three novel marine species of genus Marivirga.</title>
        <authorList>
            <person name="Muhammad N."/>
            <person name="Kim S.-G."/>
        </authorList>
    </citation>
    <scope>NUCLEOTIDE SEQUENCE [LARGE SCALE GENOMIC DNA]</scope>
    <source>
        <strain evidence="9 10">BDSF4-3</strain>
    </source>
</reference>
<dbReference type="Gene3D" id="3.30.70.20">
    <property type="match status" value="1"/>
</dbReference>
<evidence type="ECO:0000256" key="1">
    <source>
        <dbReference type="ARBA" id="ARBA00022448"/>
    </source>
</evidence>
<dbReference type="PROSITE" id="PS51379">
    <property type="entry name" value="4FE4S_FER_2"/>
    <property type="match status" value="1"/>
</dbReference>
<feature type="transmembrane region" description="Helical" evidence="7">
    <location>
        <begin position="192"/>
        <end position="211"/>
    </location>
</feature>
<keyword evidence="7" id="KW-0812">Transmembrane</keyword>
<dbReference type="InterPro" id="IPR032879">
    <property type="entry name" value="FixG_C"/>
</dbReference>
<dbReference type="GO" id="GO:0051539">
    <property type="term" value="F:4 iron, 4 sulfur cluster binding"/>
    <property type="evidence" value="ECO:0007669"/>
    <property type="project" value="UniProtKB-KW"/>
</dbReference>
<dbReference type="Pfam" id="PF12801">
    <property type="entry name" value="Fer4_5"/>
    <property type="match status" value="1"/>
</dbReference>
<evidence type="ECO:0000256" key="4">
    <source>
        <dbReference type="ARBA" id="ARBA00022982"/>
    </source>
</evidence>